<evidence type="ECO:0000313" key="9">
    <source>
        <dbReference type="EMBL" id="MBE9660843.1"/>
    </source>
</evidence>
<keyword evidence="5" id="KW-0378">Hydrolase</keyword>
<proteinExistence type="predicted"/>
<sequence length="187" mass="21267">MIGSKFDTPQNRFIVLFVGLFLIFYYGNLMVWSLVSPNGKHYNEFVDAHLNYIGGMRSILVNLTVNSLKLLGYKVIYNQDSIRVIGRNGILIAYDCIGMGVMSFFTAFTIAYPKPIKIKVIFLIAGIVVIQVLNICRMCLLALYWHKPQVRSIDHHLVFNVVIYAVIGVSIYFYTKGSRANTRNAKD</sequence>
<dbReference type="GO" id="GO:0008233">
    <property type="term" value="F:peptidase activity"/>
    <property type="evidence" value="ECO:0007669"/>
    <property type="project" value="UniProtKB-KW"/>
</dbReference>
<name>A0A929PUK0_9SPHI</name>
<evidence type="ECO:0000256" key="2">
    <source>
        <dbReference type="ARBA" id="ARBA00022475"/>
    </source>
</evidence>
<feature type="transmembrane region" description="Helical" evidence="8">
    <location>
        <begin position="12"/>
        <end position="32"/>
    </location>
</feature>
<dbReference type="GO" id="GO:0005886">
    <property type="term" value="C:plasma membrane"/>
    <property type="evidence" value="ECO:0007669"/>
    <property type="project" value="UniProtKB-SubCell"/>
</dbReference>
<keyword evidence="2" id="KW-1003">Cell membrane</keyword>
<dbReference type="InterPro" id="IPR019127">
    <property type="entry name" value="Exosortase"/>
</dbReference>
<evidence type="ECO:0000256" key="7">
    <source>
        <dbReference type="ARBA" id="ARBA00023136"/>
    </source>
</evidence>
<organism evidence="9 10">
    <name type="scientific">Mucilaginibacter myungsuensis</name>
    <dbReference type="NCBI Taxonomy" id="649104"/>
    <lineage>
        <taxon>Bacteria</taxon>
        <taxon>Pseudomonadati</taxon>
        <taxon>Bacteroidota</taxon>
        <taxon>Sphingobacteriia</taxon>
        <taxon>Sphingobacteriales</taxon>
        <taxon>Sphingobacteriaceae</taxon>
        <taxon>Mucilaginibacter</taxon>
    </lineage>
</organism>
<keyword evidence="4 8" id="KW-0812">Transmembrane</keyword>
<evidence type="ECO:0000256" key="4">
    <source>
        <dbReference type="ARBA" id="ARBA00022692"/>
    </source>
</evidence>
<feature type="transmembrane region" description="Helical" evidence="8">
    <location>
        <begin position="157"/>
        <end position="175"/>
    </location>
</feature>
<dbReference type="Proteomes" id="UP000622475">
    <property type="component" value="Unassembled WGS sequence"/>
</dbReference>
<evidence type="ECO:0000256" key="5">
    <source>
        <dbReference type="ARBA" id="ARBA00022801"/>
    </source>
</evidence>
<comment type="caution">
    <text evidence="9">The sequence shown here is derived from an EMBL/GenBank/DDBJ whole genome shotgun (WGS) entry which is preliminary data.</text>
</comment>
<feature type="transmembrane region" description="Helical" evidence="8">
    <location>
        <begin position="92"/>
        <end position="112"/>
    </location>
</feature>
<dbReference type="Pfam" id="PF09721">
    <property type="entry name" value="Exosortase_EpsH"/>
    <property type="match status" value="1"/>
</dbReference>
<keyword evidence="7 8" id="KW-0472">Membrane</keyword>
<keyword evidence="3" id="KW-0645">Protease</keyword>
<evidence type="ECO:0000256" key="1">
    <source>
        <dbReference type="ARBA" id="ARBA00004651"/>
    </source>
</evidence>
<keyword evidence="6 8" id="KW-1133">Transmembrane helix</keyword>
<keyword evidence="10" id="KW-1185">Reference proteome</keyword>
<dbReference type="RefSeq" id="WP_194110032.1">
    <property type="nucleotide sequence ID" value="NZ_JADFFL010000001.1"/>
</dbReference>
<comment type="subcellular location">
    <subcellularLocation>
        <location evidence="1">Cell membrane</location>
        <topology evidence="1">Multi-pass membrane protein</topology>
    </subcellularLocation>
</comment>
<evidence type="ECO:0000256" key="6">
    <source>
        <dbReference type="ARBA" id="ARBA00022989"/>
    </source>
</evidence>
<reference evidence="9" key="1">
    <citation type="submission" date="2020-10" db="EMBL/GenBank/DDBJ databases">
        <title>Mucilaginibacter mali sp. nov., isolated from rhizosphere soil of apple orchard.</title>
        <authorList>
            <person name="Lee J.-S."/>
            <person name="Kim H.S."/>
            <person name="Kim J.-S."/>
        </authorList>
    </citation>
    <scope>NUCLEOTIDE SEQUENCE</scope>
    <source>
        <strain evidence="9">KCTC 22746</strain>
    </source>
</reference>
<dbReference type="EMBL" id="JADFFL010000001">
    <property type="protein sequence ID" value="MBE9660843.1"/>
    <property type="molecule type" value="Genomic_DNA"/>
</dbReference>
<dbReference type="NCBIfam" id="TIGR04178">
    <property type="entry name" value="exo_archaeo"/>
    <property type="match status" value="1"/>
</dbReference>
<evidence type="ECO:0000256" key="3">
    <source>
        <dbReference type="ARBA" id="ARBA00022670"/>
    </source>
</evidence>
<accession>A0A929PUK0</accession>
<protein>
    <submittedName>
        <fullName evidence="9">Archaeosortase/exosortase family protein</fullName>
    </submittedName>
</protein>
<feature type="transmembrane region" description="Helical" evidence="8">
    <location>
        <begin position="52"/>
        <end position="71"/>
    </location>
</feature>
<dbReference type="InterPro" id="IPR026392">
    <property type="entry name" value="Exo/Archaeosortase_dom"/>
</dbReference>
<dbReference type="NCBIfam" id="NF046083">
    <property type="entry name" value="exosort_XrtY"/>
    <property type="match status" value="1"/>
</dbReference>
<dbReference type="AlphaFoldDB" id="A0A929PUK0"/>
<gene>
    <name evidence="9" type="ORF">IRJ16_03025</name>
</gene>
<evidence type="ECO:0000256" key="8">
    <source>
        <dbReference type="SAM" id="Phobius"/>
    </source>
</evidence>
<feature type="transmembrane region" description="Helical" evidence="8">
    <location>
        <begin position="118"/>
        <end position="145"/>
    </location>
</feature>
<evidence type="ECO:0000313" key="10">
    <source>
        <dbReference type="Proteomes" id="UP000622475"/>
    </source>
</evidence>
<dbReference type="GO" id="GO:0006508">
    <property type="term" value="P:proteolysis"/>
    <property type="evidence" value="ECO:0007669"/>
    <property type="project" value="UniProtKB-KW"/>
</dbReference>